<reference evidence="2 4" key="1">
    <citation type="journal article" date="2020" name="Stud. Mycol.">
        <title>101 Dothideomycetes genomes: a test case for predicting lifestyles and emergence of pathogens.</title>
        <authorList>
            <person name="Haridas S."/>
            <person name="Albert R."/>
            <person name="Binder M."/>
            <person name="Bloem J."/>
            <person name="Labutti K."/>
            <person name="Salamov A."/>
            <person name="Andreopoulos B."/>
            <person name="Baker S."/>
            <person name="Barry K."/>
            <person name="Bills G."/>
            <person name="Bluhm B."/>
            <person name="Cannon C."/>
            <person name="Castanera R."/>
            <person name="Culley D."/>
            <person name="Daum C."/>
            <person name="Ezra D."/>
            <person name="Gonzalez J."/>
            <person name="Henrissat B."/>
            <person name="Kuo A."/>
            <person name="Liang C."/>
            <person name="Lipzen A."/>
            <person name="Lutzoni F."/>
            <person name="Magnuson J."/>
            <person name="Mondo S."/>
            <person name="Nolan M."/>
            <person name="Ohm R."/>
            <person name="Pangilinan J."/>
            <person name="Park H.-J."/>
            <person name="Ramirez L."/>
            <person name="Alfaro M."/>
            <person name="Sun H."/>
            <person name="Tritt A."/>
            <person name="Yoshinaga Y."/>
            <person name="Zwiers L.-H."/>
            <person name="Turgeon B."/>
            <person name="Goodwin S."/>
            <person name="Spatafora J."/>
            <person name="Crous P."/>
            <person name="Grigoriev I."/>
        </authorList>
    </citation>
    <scope>NUCLEOTIDE SEQUENCE</scope>
    <source>
        <strain evidence="2 4">CBS 304.34</strain>
    </source>
</reference>
<reference evidence="4" key="3">
    <citation type="submission" date="2025-04" db="UniProtKB">
        <authorList>
            <consortium name="RefSeq"/>
        </authorList>
    </citation>
    <scope>IDENTIFICATION</scope>
    <source>
        <strain evidence="4">CBS 304.34</strain>
    </source>
</reference>
<evidence type="ECO:0000256" key="1">
    <source>
        <dbReference type="SAM" id="MobiDB-lite"/>
    </source>
</evidence>
<sequence>MPRDGGSIEACWQAARALLLGAALLIGIQGCHKPSLSLHPQTAKAIISRLATAASTVQHAAEARCVVQGESPQVSEIAATSCPICPAVGRARQAVFRHRMLPFGRSVGRDLQNASPRLQVPLQTCHIEIYKPSTCLLGAFMAFLAFSTYHASRWISLAASPDPSSGENSSLQASNWPTQPHL</sequence>
<evidence type="ECO:0000313" key="2">
    <source>
        <dbReference type="EMBL" id="KAF2817173.1"/>
    </source>
</evidence>
<evidence type="ECO:0000313" key="3">
    <source>
        <dbReference type="Proteomes" id="UP000504636"/>
    </source>
</evidence>
<reference evidence="4" key="2">
    <citation type="submission" date="2020-04" db="EMBL/GenBank/DDBJ databases">
        <authorList>
            <consortium name="NCBI Genome Project"/>
        </authorList>
    </citation>
    <scope>NUCLEOTIDE SEQUENCE</scope>
    <source>
        <strain evidence="4">CBS 304.34</strain>
    </source>
</reference>
<protein>
    <submittedName>
        <fullName evidence="2 4">Uncharacterized protein</fullName>
    </submittedName>
</protein>
<feature type="compositionally biased region" description="Polar residues" evidence="1">
    <location>
        <begin position="162"/>
        <end position="182"/>
    </location>
</feature>
<organism evidence="2">
    <name type="scientific">Mytilinidion resinicola</name>
    <dbReference type="NCBI Taxonomy" id="574789"/>
    <lineage>
        <taxon>Eukaryota</taxon>
        <taxon>Fungi</taxon>
        <taxon>Dikarya</taxon>
        <taxon>Ascomycota</taxon>
        <taxon>Pezizomycotina</taxon>
        <taxon>Dothideomycetes</taxon>
        <taxon>Pleosporomycetidae</taxon>
        <taxon>Mytilinidiales</taxon>
        <taxon>Mytilinidiaceae</taxon>
        <taxon>Mytilinidion</taxon>
    </lineage>
</organism>
<accession>A0A6A6Z8W3</accession>
<dbReference type="EMBL" id="MU003692">
    <property type="protein sequence ID" value="KAF2817173.1"/>
    <property type="molecule type" value="Genomic_DNA"/>
</dbReference>
<proteinExistence type="predicted"/>
<dbReference type="AlphaFoldDB" id="A0A6A6Z8W3"/>
<dbReference type="GeneID" id="54453238"/>
<dbReference type="Proteomes" id="UP000504636">
    <property type="component" value="Unplaced"/>
</dbReference>
<gene>
    <name evidence="2 4" type="ORF">BDZ99DRAFT_10449</name>
</gene>
<name>A0A6A6Z8W3_9PEZI</name>
<dbReference type="RefSeq" id="XP_033584137.1">
    <property type="nucleotide sequence ID" value="XM_033712345.1"/>
</dbReference>
<evidence type="ECO:0000313" key="4">
    <source>
        <dbReference type="RefSeq" id="XP_033584137.1"/>
    </source>
</evidence>
<keyword evidence="3" id="KW-1185">Reference proteome</keyword>
<dbReference type="PROSITE" id="PS51257">
    <property type="entry name" value="PROKAR_LIPOPROTEIN"/>
    <property type="match status" value="1"/>
</dbReference>
<feature type="region of interest" description="Disordered" evidence="1">
    <location>
        <begin position="161"/>
        <end position="182"/>
    </location>
</feature>